<dbReference type="RefSeq" id="WP_126929933.1">
    <property type="nucleotide sequence ID" value="NZ_RXLZ01000054.1"/>
</dbReference>
<accession>A0A3S0IUK0</accession>
<gene>
    <name evidence="2" type="ORF">EKL94_16645</name>
</gene>
<feature type="signal peptide" evidence="1">
    <location>
        <begin position="1"/>
        <end position="21"/>
    </location>
</feature>
<protein>
    <recommendedName>
        <fullName evidence="4">Phytase-like domain-containing protein</fullName>
    </recommendedName>
</protein>
<dbReference type="AlphaFoldDB" id="A0A3S0IUK0"/>
<dbReference type="EMBL" id="RXLZ01000054">
    <property type="protein sequence ID" value="RTQ87003.1"/>
    <property type="molecule type" value="Genomic_DNA"/>
</dbReference>
<organism evidence="2 3">
    <name type="scientific">Stenotrophomonas maltophilia</name>
    <name type="common">Pseudomonas maltophilia</name>
    <name type="synonym">Xanthomonas maltophilia</name>
    <dbReference type="NCBI Taxonomy" id="40324"/>
    <lineage>
        <taxon>Bacteria</taxon>
        <taxon>Pseudomonadati</taxon>
        <taxon>Pseudomonadota</taxon>
        <taxon>Gammaproteobacteria</taxon>
        <taxon>Lysobacterales</taxon>
        <taxon>Lysobacteraceae</taxon>
        <taxon>Stenotrophomonas</taxon>
        <taxon>Stenotrophomonas maltophilia group</taxon>
    </lineage>
</organism>
<evidence type="ECO:0000313" key="3">
    <source>
        <dbReference type="Proteomes" id="UP000271705"/>
    </source>
</evidence>
<feature type="chain" id="PRO_5018648675" description="Phytase-like domain-containing protein" evidence="1">
    <location>
        <begin position="22"/>
        <end position="351"/>
    </location>
</feature>
<proteinExistence type="predicted"/>
<evidence type="ECO:0000256" key="1">
    <source>
        <dbReference type="SAM" id="SignalP"/>
    </source>
</evidence>
<dbReference type="Proteomes" id="UP000271705">
    <property type="component" value="Unassembled WGS sequence"/>
</dbReference>
<evidence type="ECO:0000313" key="2">
    <source>
        <dbReference type="EMBL" id="RTQ87003.1"/>
    </source>
</evidence>
<name>A0A3S0IUK0_STEMA</name>
<dbReference type="SUPFAM" id="SSF82171">
    <property type="entry name" value="DPP6 N-terminal domain-like"/>
    <property type="match status" value="1"/>
</dbReference>
<reference evidence="2 3" key="1">
    <citation type="submission" date="2018-12" db="EMBL/GenBank/DDBJ databases">
        <authorList>
            <person name="Kartti S."/>
            <person name="Manni A."/>
            <person name="Chemao El Fihri M.W."/>
            <person name="Laamarti M."/>
            <person name="Temsamani L."/>
            <person name="El Jamali J.E."/>
            <person name="Ouadghiri M."/>
            <person name="Ibrahimi A."/>
            <person name="Filati-Maltouf A."/>
        </authorList>
    </citation>
    <scope>NUCLEOTIDE SEQUENCE [LARGE SCALE GENOMIC DNA]</scope>
    <source>
        <strain evidence="2 3">MDMC339</strain>
    </source>
</reference>
<sequence length="351" mass="37713">MKRLSLILILSTSMLPGPAGAGDAAATYEELPSLANSGVAVVAASFDGAVLAGTGRRGCCFSQAFRWSRQDGVRWLSPRNEAEDSSARAISRDGQIILVETRISTAMQVLRWLRGGERVAVTPVSESHQGLAMNADGTVVGGAQYLYHSPDSEQPYLWSEAGGYRILPAPEGADGTRPTHFDPDPAVIHGIFFVDGPEPGDPAMPMRIRWRNDEIDPASLVPMPDDTLQIGQIASEQSLQAAGIDRYEPMSIVWMDLQGGILLGSEPFSNQALIWTRSNGVCRLQDWLRALPVELPEDTRWEGSLVSPDGRVLVGLGHRKGGEEQVPWRVLSEVPLADIVLSAPGCAAPAG</sequence>
<keyword evidence="1" id="KW-0732">Signal</keyword>
<comment type="caution">
    <text evidence="2">The sequence shown here is derived from an EMBL/GenBank/DDBJ whole genome shotgun (WGS) entry which is preliminary data.</text>
</comment>
<evidence type="ECO:0008006" key="4">
    <source>
        <dbReference type="Google" id="ProtNLM"/>
    </source>
</evidence>